<evidence type="ECO:0000313" key="3">
    <source>
        <dbReference type="EMBL" id="MFC5517480.1"/>
    </source>
</evidence>
<name>A0ABW0PYR0_9HYPH</name>
<proteinExistence type="predicted"/>
<reference evidence="4" key="1">
    <citation type="journal article" date="2019" name="Int. J. Syst. Evol. Microbiol.">
        <title>The Global Catalogue of Microorganisms (GCM) 10K type strain sequencing project: providing services to taxonomists for standard genome sequencing and annotation.</title>
        <authorList>
            <consortium name="The Broad Institute Genomics Platform"/>
            <consortium name="The Broad Institute Genome Sequencing Center for Infectious Disease"/>
            <person name="Wu L."/>
            <person name="Ma J."/>
        </authorList>
    </citation>
    <scope>NUCLEOTIDE SEQUENCE [LARGE SCALE GENOMIC DNA]</scope>
    <source>
        <strain evidence="4">KACC 12633</strain>
    </source>
</reference>
<dbReference type="SUPFAM" id="SSF52540">
    <property type="entry name" value="P-loop containing nucleoside triphosphate hydrolases"/>
    <property type="match status" value="1"/>
</dbReference>
<feature type="coiled-coil region" evidence="1">
    <location>
        <begin position="177"/>
        <end position="204"/>
    </location>
</feature>
<keyword evidence="4" id="KW-1185">Reference proteome</keyword>
<keyword evidence="1" id="KW-0175">Coiled coil</keyword>
<comment type="caution">
    <text evidence="3">The sequence shown here is derived from an EMBL/GenBank/DDBJ whole genome shotgun (WGS) entry which is preliminary data.</text>
</comment>
<evidence type="ECO:0000259" key="2">
    <source>
        <dbReference type="Pfam" id="PF13476"/>
    </source>
</evidence>
<dbReference type="Gene3D" id="3.40.50.300">
    <property type="entry name" value="P-loop containing nucleotide triphosphate hydrolases"/>
    <property type="match status" value="2"/>
</dbReference>
<gene>
    <name evidence="3" type="ORF">ACFPP9_16970</name>
</gene>
<dbReference type="Pfam" id="PF13476">
    <property type="entry name" value="AAA_23"/>
    <property type="match status" value="1"/>
</dbReference>
<sequence length="1020" mass="110549">MTDLFLRRVELSNFRVYGDSYGFDFDPQPGVTLIVGANGLGKTTLFDGIEWALTGEVSRFSDVPVDGRRKERNPLTRLGQPEGSHRVGVVFSDGTPIDRGQGLNPTEAEVAGLLRRPGWSEISDLHRYLSITHFLGQAASMRFSVRKPKDQWEALKGPAGVDRINHAKERLGGQAARQAFTRVIREASNRLVELNANYAAWAQLLAERDRLTQLSASEDAVAPTQLIVAANDLARRIVEVTSGLRWSDAETGEAPEALLGRLATLCATAEDRALRDQTRLRSLETRATEYAAVVSEIASLNELVAGAERRQLEATEALSGVEAAIISAEDAVAAGQRRLTEAQAQVGVLTRADVAAGQLVAAEHALQEALAGLDASDRTVEAALARQADVLQRLTQSTAQLEERGRMSAQLSNARRRLELTEHWLEIRAEILRLTELAAGTDAEALRRQRKERIAAQSAAEADVARLGAELRKLDERTSAIAEAVAAIAAHLTQEDKNCPVCNSPFAVGELLRAAQARPTGRSSSAFELADALAAAEARRTAATDGLRAVDLALAQQIQTQAAIAQQRAAEQSLMQKLAEAGDTTSSAPDLDGARTTVADLAAAFQALDSLVRTQTPLENLRAEQQAVIASLDAETARRTELMRRQAEQLGIAETARAVLRQTPEVWTAVAGLAIDIAAARAAAARRVDEASREALALQAALDAQRGQREALRGRAAAEESSVKARNLRLQQGAERRRTIAEAWTAGGLTGDPDVARLATQLALADDRISTVAQLTERQKRLSAGYRRWTDDEALRDVNRRIDQQAASAGGPDVVSAIFAAAVEDAQARVGRAERARARMETVVTGMQSKADDYAQNVLQPLNETIQRFSRVLMTWSDSAIIYRAEHLATRAELRPSAVRTERDGSTSTLEINPNLFFSEGQLSALSVSALLAASTSFRWSRWRGLLMDDPLQHNDVIHASAFMDLMRQMVHRLGYQVVMSTHDTSEAAFLMRKCESAGIPLRIHELQPPGDDGLVSAAA</sequence>
<evidence type="ECO:0000313" key="4">
    <source>
        <dbReference type="Proteomes" id="UP001596150"/>
    </source>
</evidence>
<dbReference type="RefSeq" id="WP_266346447.1">
    <property type="nucleotide sequence ID" value="NZ_JAPKNH010000018.1"/>
</dbReference>
<dbReference type="InterPro" id="IPR038729">
    <property type="entry name" value="Rad50/SbcC_AAA"/>
</dbReference>
<accession>A0ABW0PYR0</accession>
<dbReference type="PANTHER" id="PTHR32114">
    <property type="entry name" value="ABC TRANSPORTER ABCH.3"/>
    <property type="match status" value="1"/>
</dbReference>
<dbReference type="InterPro" id="IPR027417">
    <property type="entry name" value="P-loop_NTPase"/>
</dbReference>
<organism evidence="3 4">
    <name type="scientific">Kaistia terrae</name>
    <dbReference type="NCBI Taxonomy" id="537017"/>
    <lineage>
        <taxon>Bacteria</taxon>
        <taxon>Pseudomonadati</taxon>
        <taxon>Pseudomonadota</taxon>
        <taxon>Alphaproteobacteria</taxon>
        <taxon>Hyphomicrobiales</taxon>
        <taxon>Kaistiaceae</taxon>
        <taxon>Kaistia</taxon>
    </lineage>
</organism>
<dbReference type="EMBL" id="JBHSML010000008">
    <property type="protein sequence ID" value="MFC5517480.1"/>
    <property type="molecule type" value="Genomic_DNA"/>
</dbReference>
<dbReference type="Proteomes" id="UP001596150">
    <property type="component" value="Unassembled WGS sequence"/>
</dbReference>
<feature type="domain" description="Rad50/SbcC-type AAA" evidence="2">
    <location>
        <begin position="8"/>
        <end position="65"/>
    </location>
</feature>
<protein>
    <submittedName>
        <fullName evidence="3">AAA family ATPase</fullName>
    </submittedName>
</protein>
<feature type="coiled-coil region" evidence="1">
    <location>
        <begin position="681"/>
        <end position="708"/>
    </location>
</feature>
<dbReference type="PANTHER" id="PTHR32114:SF2">
    <property type="entry name" value="ABC TRANSPORTER ABCH.3"/>
    <property type="match status" value="1"/>
</dbReference>
<evidence type="ECO:0000256" key="1">
    <source>
        <dbReference type="SAM" id="Coils"/>
    </source>
</evidence>